<dbReference type="Pfam" id="PF14281">
    <property type="entry name" value="PDDEXK_4"/>
    <property type="match status" value="1"/>
</dbReference>
<sequence>MQPQAFDQAMVNGGINPAYFWRMTTEDFAALDGFFLTSDNWPVLAPAQPSFFSLAKIEHKELPLSNTYAFFFDSQGPHGLGNLFTRALLEVLNQKGHPLPMQPEALRRIQAVREYPIAQAGTPTKWLDLLLHNGHQGRPIPASATFAVLVEIKVWHTLHNDLTAYWHAIPTAEKRGIVLGFRKEEPRDKNWVFVTHLDVALAVEQQLKASPELPNPYYQDILRHFLDHIKHMSGATPDSFAEVFAYAQRHRAELNRAQQLLKQLQPAWLAEAIAAAFGDDYVQGSSFEDRVHISPKSGGPVDYLVWFGYLLQLDVIDPSFSITLFPTGGGENLPPDMRSRLIAVFKEAGRGVERLNWFDKDWYDEMLVGKNYYLNPANGTLDALKDQIRQALLEDWQPMKNHWVG</sequence>
<protein>
    <recommendedName>
        <fullName evidence="3">PD-(D/E)XK nuclease family protein</fullName>
    </recommendedName>
</protein>
<organism evidence="1 2">
    <name type="scientific">Hymenobacter nivis</name>
    <dbReference type="NCBI Taxonomy" id="1850093"/>
    <lineage>
        <taxon>Bacteria</taxon>
        <taxon>Pseudomonadati</taxon>
        <taxon>Bacteroidota</taxon>
        <taxon>Cytophagia</taxon>
        <taxon>Cytophagales</taxon>
        <taxon>Hymenobacteraceae</taxon>
        <taxon>Hymenobacter</taxon>
    </lineage>
</organism>
<dbReference type="EMBL" id="RCYZ01000003">
    <property type="protein sequence ID" value="TPG66749.1"/>
    <property type="molecule type" value="Genomic_DNA"/>
</dbReference>
<evidence type="ECO:0000313" key="1">
    <source>
        <dbReference type="EMBL" id="TPG66749.1"/>
    </source>
</evidence>
<evidence type="ECO:0008006" key="3">
    <source>
        <dbReference type="Google" id="ProtNLM"/>
    </source>
</evidence>
<proteinExistence type="predicted"/>
<accession>A0A502GWV3</accession>
<comment type="caution">
    <text evidence="1">The sequence shown here is derived from an EMBL/GenBank/DDBJ whole genome shotgun (WGS) entry which is preliminary data.</text>
</comment>
<keyword evidence="2" id="KW-1185">Reference proteome</keyword>
<dbReference type="Proteomes" id="UP000317646">
    <property type="component" value="Unassembled WGS sequence"/>
</dbReference>
<dbReference type="AlphaFoldDB" id="A0A502GWV3"/>
<gene>
    <name evidence="1" type="ORF">EAH73_10225</name>
</gene>
<reference evidence="1 2" key="1">
    <citation type="journal article" date="2019" name="Environ. Microbiol.">
        <title>Species interactions and distinct microbial communities in high Arctic permafrost affected cryosols are associated with the CH4 and CO2 gas fluxes.</title>
        <authorList>
            <person name="Altshuler I."/>
            <person name="Hamel J."/>
            <person name="Turney S."/>
            <person name="Magnuson E."/>
            <person name="Levesque R."/>
            <person name="Greer C."/>
            <person name="Whyte L.G."/>
        </authorList>
    </citation>
    <scope>NUCLEOTIDE SEQUENCE [LARGE SCALE GENOMIC DNA]</scope>
    <source>
        <strain evidence="1 2">S9.2P</strain>
    </source>
</reference>
<name>A0A502GWV3_9BACT</name>
<evidence type="ECO:0000313" key="2">
    <source>
        <dbReference type="Proteomes" id="UP000317646"/>
    </source>
</evidence>
<dbReference type="InterPro" id="IPR029470">
    <property type="entry name" value="PDDEXK_4"/>
</dbReference>